<keyword evidence="4" id="KW-0964">Secreted</keyword>
<dbReference type="GO" id="GO:0004650">
    <property type="term" value="F:polygalacturonase activity"/>
    <property type="evidence" value="ECO:0007669"/>
    <property type="project" value="InterPro"/>
</dbReference>
<organism evidence="9 10">
    <name type="scientific">Rosa chinensis</name>
    <name type="common">China rose</name>
    <dbReference type="NCBI Taxonomy" id="74649"/>
    <lineage>
        <taxon>Eukaryota</taxon>
        <taxon>Viridiplantae</taxon>
        <taxon>Streptophyta</taxon>
        <taxon>Embryophyta</taxon>
        <taxon>Tracheophyta</taxon>
        <taxon>Spermatophyta</taxon>
        <taxon>Magnoliopsida</taxon>
        <taxon>eudicotyledons</taxon>
        <taxon>Gunneridae</taxon>
        <taxon>Pentapetalae</taxon>
        <taxon>rosids</taxon>
        <taxon>fabids</taxon>
        <taxon>Rosales</taxon>
        <taxon>Rosaceae</taxon>
        <taxon>Rosoideae</taxon>
        <taxon>Rosoideae incertae sedis</taxon>
        <taxon>Rosa</taxon>
    </lineage>
</organism>
<dbReference type="AlphaFoldDB" id="A0A2P6R284"/>
<dbReference type="GO" id="GO:0005975">
    <property type="term" value="P:carbohydrate metabolic process"/>
    <property type="evidence" value="ECO:0007669"/>
    <property type="project" value="InterPro"/>
</dbReference>
<dbReference type="SUPFAM" id="SSF51126">
    <property type="entry name" value="Pectin lyase-like"/>
    <property type="match status" value="1"/>
</dbReference>
<dbReference type="InterPro" id="IPR006626">
    <property type="entry name" value="PbH1"/>
</dbReference>
<evidence type="ECO:0000313" key="10">
    <source>
        <dbReference type="Proteomes" id="UP000238479"/>
    </source>
</evidence>
<reference evidence="9 10" key="1">
    <citation type="journal article" date="2018" name="Nat. Genet.">
        <title>The Rosa genome provides new insights in the design of modern roses.</title>
        <authorList>
            <person name="Bendahmane M."/>
        </authorList>
    </citation>
    <scope>NUCLEOTIDE SEQUENCE [LARGE SCALE GENOMIC DNA]</scope>
    <source>
        <strain evidence="10">cv. Old Blush</strain>
    </source>
</reference>
<accession>A0A2P6R284</accession>
<protein>
    <submittedName>
        <fullName evidence="9">Putative galacturan 1,4-alpha-galacturonidase</fullName>
        <ecNumber evidence="9">3.2.1.67</ecNumber>
    </submittedName>
</protein>
<dbReference type="SMART" id="SM00710">
    <property type="entry name" value="PbH1"/>
    <property type="match status" value="6"/>
</dbReference>
<keyword evidence="6 8" id="KW-0326">Glycosidase</keyword>
<dbReference type="GO" id="GO:0047911">
    <property type="term" value="F:galacturan 1,4-alpha-galacturonidase activity"/>
    <property type="evidence" value="ECO:0007669"/>
    <property type="project" value="UniProtKB-EC"/>
</dbReference>
<dbReference type="OMA" id="GNPINMD"/>
<dbReference type="EC" id="3.2.1.67" evidence="9"/>
<dbReference type="GO" id="GO:0071555">
    <property type="term" value="P:cell wall organization"/>
    <property type="evidence" value="ECO:0007669"/>
    <property type="project" value="UniProtKB-KW"/>
</dbReference>
<dbReference type="InterPro" id="IPR011050">
    <property type="entry name" value="Pectin_lyase_fold/virulence"/>
</dbReference>
<dbReference type="Pfam" id="PF00295">
    <property type="entry name" value="Glyco_hydro_28"/>
    <property type="match status" value="1"/>
</dbReference>
<dbReference type="EMBL" id="PDCK01000042">
    <property type="protein sequence ID" value="PRQ40518.1"/>
    <property type="molecule type" value="Genomic_DNA"/>
</dbReference>
<keyword evidence="10" id="KW-1185">Reference proteome</keyword>
<evidence type="ECO:0000256" key="6">
    <source>
        <dbReference type="ARBA" id="ARBA00023295"/>
    </source>
</evidence>
<evidence type="ECO:0000256" key="5">
    <source>
        <dbReference type="ARBA" id="ARBA00022801"/>
    </source>
</evidence>
<comment type="caution">
    <text evidence="9">The sequence shown here is derived from an EMBL/GenBank/DDBJ whole genome shotgun (WGS) entry which is preliminary data.</text>
</comment>
<keyword evidence="7" id="KW-0961">Cell wall biogenesis/degradation</keyword>
<comment type="similarity">
    <text evidence="2 8">Belongs to the glycosyl hydrolase 28 family.</text>
</comment>
<dbReference type="STRING" id="74649.A0A2P6R284"/>
<proteinExistence type="inferred from homology"/>
<dbReference type="Gramene" id="PRQ40518">
    <property type="protein sequence ID" value="PRQ40518"/>
    <property type="gene ID" value="RchiOBHm_Chr4g0436881"/>
</dbReference>
<dbReference type="PANTHER" id="PTHR31375">
    <property type="match status" value="1"/>
</dbReference>
<evidence type="ECO:0000256" key="1">
    <source>
        <dbReference type="ARBA" id="ARBA00004191"/>
    </source>
</evidence>
<gene>
    <name evidence="9" type="ORF">RchiOBHm_Chr4g0436881</name>
</gene>
<sequence>MTPSGTSRGFVRQLQRLYRCLIKVGKGTSTLFLGCRRPLLIEHTLRLDFVSHASIRQITFLNSKNTHIKIFTCSVVVISNINISAPGDSPNTDGIKVSNSKYIQILDSVISVGDDCIACLPNSKNINITRVHCGPGHGFSIGSISRGAVTNLNIRNSSLVGTQNGVRIKTKAYPSQPGNVAYITFEHIEMDNVGNPIIIDQNYCPDHGCSGKESSQVQIKNVKFNNIWGTSRTKTAVNFNCSQSKPCHEIELRDIDLNYRDGGPANSSCSYVDGKAYGKQNPPSCL</sequence>
<dbReference type="Gene3D" id="2.160.20.10">
    <property type="entry name" value="Single-stranded right-handed beta-helix, Pectin lyase-like"/>
    <property type="match status" value="1"/>
</dbReference>
<evidence type="ECO:0000313" key="9">
    <source>
        <dbReference type="EMBL" id="PRQ40518.1"/>
    </source>
</evidence>
<evidence type="ECO:0000256" key="7">
    <source>
        <dbReference type="ARBA" id="ARBA00023316"/>
    </source>
</evidence>
<evidence type="ECO:0000256" key="8">
    <source>
        <dbReference type="RuleBase" id="RU361169"/>
    </source>
</evidence>
<keyword evidence="3" id="KW-0134">Cell wall</keyword>
<comment type="subcellular location">
    <subcellularLocation>
        <location evidence="1">Secreted</location>
        <location evidence="1">Cell wall</location>
    </subcellularLocation>
</comment>
<name>A0A2P6R284_ROSCH</name>
<keyword evidence="5 8" id="KW-0378">Hydrolase</keyword>
<evidence type="ECO:0000256" key="4">
    <source>
        <dbReference type="ARBA" id="ARBA00022525"/>
    </source>
</evidence>
<dbReference type="Proteomes" id="UP000238479">
    <property type="component" value="Chromosome 4"/>
</dbReference>
<dbReference type="InterPro" id="IPR000743">
    <property type="entry name" value="Glyco_hydro_28"/>
</dbReference>
<evidence type="ECO:0000256" key="3">
    <source>
        <dbReference type="ARBA" id="ARBA00022512"/>
    </source>
</evidence>
<evidence type="ECO:0000256" key="2">
    <source>
        <dbReference type="ARBA" id="ARBA00008834"/>
    </source>
</evidence>
<dbReference type="InterPro" id="IPR012334">
    <property type="entry name" value="Pectin_lyas_fold"/>
</dbReference>